<reference evidence="3" key="1">
    <citation type="journal article" date="2019" name="Int. J. Syst. Evol. Microbiol.">
        <title>The Global Catalogue of Microorganisms (GCM) 10K type strain sequencing project: providing services to taxonomists for standard genome sequencing and annotation.</title>
        <authorList>
            <consortium name="The Broad Institute Genomics Platform"/>
            <consortium name="The Broad Institute Genome Sequencing Center for Infectious Disease"/>
            <person name="Wu L."/>
            <person name="Ma J."/>
        </authorList>
    </citation>
    <scope>NUCLEOTIDE SEQUENCE [LARGE SCALE GENOMIC DNA]</scope>
    <source>
        <strain evidence="3">CCUG 54939</strain>
    </source>
</reference>
<dbReference type="Proteomes" id="UP001595692">
    <property type="component" value="Unassembled WGS sequence"/>
</dbReference>
<proteinExistence type="predicted"/>
<evidence type="ECO:0000313" key="3">
    <source>
        <dbReference type="Proteomes" id="UP001595692"/>
    </source>
</evidence>
<gene>
    <name evidence="2" type="ORF">ACFOSS_05270</name>
</gene>
<evidence type="ECO:0000259" key="1">
    <source>
        <dbReference type="Pfam" id="PF07238"/>
    </source>
</evidence>
<name>A0ABV8CLS5_9GAMM</name>
<dbReference type="InterPro" id="IPR009875">
    <property type="entry name" value="PilZ_domain"/>
</dbReference>
<feature type="domain" description="PilZ" evidence="1">
    <location>
        <begin position="118"/>
        <end position="202"/>
    </location>
</feature>
<sequence length="218" mass="24685">MQHSFVLNQDERLMLRELFSAPAVADEDLSSLSLGWDHASAGDAETMLAMLLPLLQQAEQLVLHANYGQHRFSFRLSVAEDEWGRPELRFSPPLILDVTHSQPRAWRACHPSGIHLTDQAGRPLDWHIRNLSATGMQLDGPVPPLPAGIRFQACLAAPELEPIPICGQMVRQEELSSGWRRCVVRLHLDDEACFQLNQYLYQQHLRQYPIPELLKAVS</sequence>
<accession>A0ABV8CLS5</accession>
<organism evidence="2 3">
    <name type="scientific">Pseudaeromonas sharmana</name>
    <dbReference type="NCBI Taxonomy" id="328412"/>
    <lineage>
        <taxon>Bacteria</taxon>
        <taxon>Pseudomonadati</taxon>
        <taxon>Pseudomonadota</taxon>
        <taxon>Gammaproteobacteria</taxon>
        <taxon>Aeromonadales</taxon>
        <taxon>Aeromonadaceae</taxon>
        <taxon>Pseudaeromonas</taxon>
    </lineage>
</organism>
<comment type="caution">
    <text evidence="2">The sequence shown here is derived from an EMBL/GenBank/DDBJ whole genome shotgun (WGS) entry which is preliminary data.</text>
</comment>
<dbReference type="EMBL" id="JBHSAF010000003">
    <property type="protein sequence ID" value="MFC3912872.1"/>
    <property type="molecule type" value="Genomic_DNA"/>
</dbReference>
<protein>
    <submittedName>
        <fullName evidence="2">PilZ domain-containing protein</fullName>
    </submittedName>
</protein>
<evidence type="ECO:0000313" key="2">
    <source>
        <dbReference type="EMBL" id="MFC3912872.1"/>
    </source>
</evidence>
<keyword evidence="3" id="KW-1185">Reference proteome</keyword>
<dbReference type="Pfam" id="PF07238">
    <property type="entry name" value="PilZ"/>
    <property type="match status" value="1"/>
</dbReference>
<dbReference type="RefSeq" id="WP_377151080.1">
    <property type="nucleotide sequence ID" value="NZ_JBHSAF010000003.1"/>
</dbReference>